<accession>A0ABU8NTB2</accession>
<reference evidence="1 2" key="1">
    <citation type="submission" date="2024-03" db="EMBL/GenBank/DDBJ databases">
        <title>Sequence of Lycoming College Course Isolates.</title>
        <authorList>
            <person name="Plotts O."/>
            <person name="Newman J."/>
        </authorList>
    </citation>
    <scope>NUCLEOTIDE SEQUENCE [LARGE SCALE GENOMIC DNA]</scope>
    <source>
        <strain evidence="1 2">CJB-3</strain>
    </source>
</reference>
<sequence length="113" mass="13124">MMWLETSNLLIRTLFGFLLLVAVRFSALGVLQLQKLYYARQLENHGKIVDGKVLLVRSSESSLLYNHYMVVRYALDNENFVQKIDDENQRFNEGDNLKLRISAEHPGILQIVQ</sequence>
<comment type="caution">
    <text evidence="1">The sequence shown here is derived from an EMBL/GenBank/DDBJ whole genome shotgun (WGS) entry which is preliminary data.</text>
</comment>
<organism evidence="1 2">
    <name type="scientific">Pedobacter panaciterrae</name>
    <dbReference type="NCBI Taxonomy" id="363849"/>
    <lineage>
        <taxon>Bacteria</taxon>
        <taxon>Pseudomonadati</taxon>
        <taxon>Bacteroidota</taxon>
        <taxon>Sphingobacteriia</taxon>
        <taxon>Sphingobacteriales</taxon>
        <taxon>Sphingobacteriaceae</taxon>
        <taxon>Pedobacter</taxon>
    </lineage>
</organism>
<evidence type="ECO:0000313" key="1">
    <source>
        <dbReference type="EMBL" id="MEJ2905169.1"/>
    </source>
</evidence>
<dbReference type="RefSeq" id="WP_337717737.1">
    <property type="nucleotide sequence ID" value="NZ_JBBEUB010000010.1"/>
</dbReference>
<protein>
    <submittedName>
        <fullName evidence="1">DUF3592 domain-containing protein</fullName>
    </submittedName>
</protein>
<proteinExistence type="predicted"/>
<gene>
    <name evidence="1" type="ORF">WAE58_22175</name>
</gene>
<keyword evidence="2" id="KW-1185">Reference proteome</keyword>
<evidence type="ECO:0000313" key="2">
    <source>
        <dbReference type="Proteomes" id="UP001378956"/>
    </source>
</evidence>
<dbReference type="Proteomes" id="UP001378956">
    <property type="component" value="Unassembled WGS sequence"/>
</dbReference>
<dbReference type="EMBL" id="JBBEUB010000010">
    <property type="protein sequence ID" value="MEJ2905169.1"/>
    <property type="molecule type" value="Genomic_DNA"/>
</dbReference>
<name>A0ABU8NTB2_9SPHI</name>